<comment type="caution">
    <text evidence="3">The sequence shown here is derived from an EMBL/GenBank/DDBJ whole genome shotgun (WGS) entry which is preliminary data.</text>
</comment>
<dbReference type="PANTHER" id="PTHR42339">
    <property type="entry name" value="HISTONE H1"/>
    <property type="match status" value="1"/>
</dbReference>
<dbReference type="Proteomes" id="UP001321760">
    <property type="component" value="Unassembled WGS sequence"/>
</dbReference>
<feature type="compositionally biased region" description="Basic and acidic residues" evidence="1">
    <location>
        <begin position="24"/>
        <end position="33"/>
    </location>
</feature>
<dbReference type="InterPro" id="IPR056143">
    <property type="entry name" value="DUF7726"/>
</dbReference>
<accession>A0AAV9GUA9</accession>
<evidence type="ECO:0000313" key="4">
    <source>
        <dbReference type="Proteomes" id="UP001321760"/>
    </source>
</evidence>
<feature type="region of interest" description="Disordered" evidence="1">
    <location>
        <begin position="22"/>
        <end position="87"/>
    </location>
</feature>
<reference evidence="3" key="1">
    <citation type="journal article" date="2023" name="Mol. Phylogenet. Evol.">
        <title>Genome-scale phylogeny and comparative genomics of the fungal order Sordariales.</title>
        <authorList>
            <person name="Hensen N."/>
            <person name="Bonometti L."/>
            <person name="Westerberg I."/>
            <person name="Brannstrom I.O."/>
            <person name="Guillou S."/>
            <person name="Cros-Aarteil S."/>
            <person name="Calhoun S."/>
            <person name="Haridas S."/>
            <person name="Kuo A."/>
            <person name="Mondo S."/>
            <person name="Pangilinan J."/>
            <person name="Riley R."/>
            <person name="LaButti K."/>
            <person name="Andreopoulos B."/>
            <person name="Lipzen A."/>
            <person name="Chen C."/>
            <person name="Yan M."/>
            <person name="Daum C."/>
            <person name="Ng V."/>
            <person name="Clum A."/>
            <person name="Steindorff A."/>
            <person name="Ohm R.A."/>
            <person name="Martin F."/>
            <person name="Silar P."/>
            <person name="Natvig D.O."/>
            <person name="Lalanne C."/>
            <person name="Gautier V."/>
            <person name="Ament-Velasquez S.L."/>
            <person name="Kruys A."/>
            <person name="Hutchinson M.I."/>
            <person name="Powell A.J."/>
            <person name="Barry K."/>
            <person name="Miller A.N."/>
            <person name="Grigoriev I.V."/>
            <person name="Debuchy R."/>
            <person name="Gladieux P."/>
            <person name="Hiltunen Thoren M."/>
            <person name="Johannesson H."/>
        </authorList>
    </citation>
    <scope>NUCLEOTIDE SEQUENCE</scope>
    <source>
        <strain evidence="3">PSN243</strain>
    </source>
</reference>
<dbReference type="Pfam" id="PF24852">
    <property type="entry name" value="DUF7726"/>
    <property type="match status" value="1"/>
</dbReference>
<dbReference type="EMBL" id="MU865928">
    <property type="protein sequence ID" value="KAK4451559.1"/>
    <property type="molecule type" value="Genomic_DNA"/>
</dbReference>
<evidence type="ECO:0000259" key="2">
    <source>
        <dbReference type="Pfam" id="PF24852"/>
    </source>
</evidence>
<name>A0AAV9GUA9_9PEZI</name>
<evidence type="ECO:0000313" key="3">
    <source>
        <dbReference type="EMBL" id="KAK4451559.1"/>
    </source>
</evidence>
<reference evidence="3" key="2">
    <citation type="submission" date="2023-05" db="EMBL/GenBank/DDBJ databases">
        <authorList>
            <consortium name="Lawrence Berkeley National Laboratory"/>
            <person name="Steindorff A."/>
            <person name="Hensen N."/>
            <person name="Bonometti L."/>
            <person name="Westerberg I."/>
            <person name="Brannstrom I.O."/>
            <person name="Guillou S."/>
            <person name="Cros-Aarteil S."/>
            <person name="Calhoun S."/>
            <person name="Haridas S."/>
            <person name="Kuo A."/>
            <person name="Mondo S."/>
            <person name="Pangilinan J."/>
            <person name="Riley R."/>
            <person name="Labutti K."/>
            <person name="Andreopoulos B."/>
            <person name="Lipzen A."/>
            <person name="Chen C."/>
            <person name="Yanf M."/>
            <person name="Daum C."/>
            <person name="Ng V."/>
            <person name="Clum A."/>
            <person name="Ohm R."/>
            <person name="Martin F."/>
            <person name="Silar P."/>
            <person name="Natvig D."/>
            <person name="Lalanne C."/>
            <person name="Gautier V."/>
            <person name="Ament-Velasquez S.L."/>
            <person name="Kruys A."/>
            <person name="Hutchinson M.I."/>
            <person name="Powell A.J."/>
            <person name="Barry K."/>
            <person name="Miller A.N."/>
            <person name="Grigoriev I.V."/>
            <person name="Debuchy R."/>
            <person name="Gladieux P."/>
            <person name="Thoren M.H."/>
            <person name="Johannesson H."/>
        </authorList>
    </citation>
    <scope>NUCLEOTIDE SEQUENCE</scope>
    <source>
        <strain evidence="3">PSN243</strain>
    </source>
</reference>
<organism evidence="3 4">
    <name type="scientific">Podospora aff. communis PSN243</name>
    <dbReference type="NCBI Taxonomy" id="3040156"/>
    <lineage>
        <taxon>Eukaryota</taxon>
        <taxon>Fungi</taxon>
        <taxon>Dikarya</taxon>
        <taxon>Ascomycota</taxon>
        <taxon>Pezizomycotina</taxon>
        <taxon>Sordariomycetes</taxon>
        <taxon>Sordariomycetidae</taxon>
        <taxon>Sordariales</taxon>
        <taxon>Podosporaceae</taxon>
        <taxon>Podospora</taxon>
    </lineage>
</organism>
<protein>
    <recommendedName>
        <fullName evidence="2">DUF7726 domain-containing protein</fullName>
    </recommendedName>
</protein>
<gene>
    <name evidence="3" type="ORF">QBC34DRAFT_436669</name>
</gene>
<evidence type="ECO:0000256" key="1">
    <source>
        <dbReference type="SAM" id="MobiDB-lite"/>
    </source>
</evidence>
<dbReference type="PANTHER" id="PTHR42339:SF1">
    <property type="entry name" value="HISTONE H1"/>
    <property type="match status" value="1"/>
</dbReference>
<dbReference type="AlphaFoldDB" id="A0AAV9GUA9"/>
<feature type="domain" description="DUF7726" evidence="2">
    <location>
        <begin position="157"/>
        <end position="194"/>
    </location>
</feature>
<proteinExistence type="predicted"/>
<keyword evidence="4" id="KW-1185">Reference proteome</keyword>
<sequence>MSHSQALDRILVPRDVNLPPVHFPHPERLDSTPRRTPLPGIKDILPPPIIDLTDENSVPPGPLTHPTSTKPKPTKPAPNKISKSTTKSDIERLLDVSDIHLEGEEDGTVPICYSCSDIRKKIRAFLRRDGVTQAAFLRALAKCKPGGSSGSGSSPISVSSFQMFMRQIGVAAGANSQVFYTAYVFFEKMRLREGRPKTKRREEMERVWGGWEDQRTGGRGFTDLGRGFLCHVSEVPVMDEYGMMHFLKKDNYS</sequence>